<keyword evidence="3 8" id="KW-0418">Kinase</keyword>
<dbReference type="Proteomes" id="UP000237000">
    <property type="component" value="Unassembled WGS sequence"/>
</dbReference>
<keyword evidence="1" id="KW-0808">Transferase</keyword>
<dbReference type="InterPro" id="IPR000719">
    <property type="entry name" value="Prot_kinase_dom"/>
</dbReference>
<keyword evidence="6 8" id="KW-0723">Serine/threonine-protein kinase</keyword>
<evidence type="ECO:0000256" key="5">
    <source>
        <dbReference type="PROSITE-ProRule" id="PRU10141"/>
    </source>
</evidence>
<dbReference type="InterPro" id="IPR017441">
    <property type="entry name" value="Protein_kinase_ATP_BS"/>
</dbReference>
<keyword evidence="4 5" id="KW-0067">ATP-binding</keyword>
<feature type="binding site" evidence="5">
    <location>
        <position position="32"/>
    </location>
    <ligand>
        <name>ATP</name>
        <dbReference type="ChEBI" id="CHEBI:30616"/>
    </ligand>
</feature>
<comment type="similarity">
    <text evidence="6">Belongs to the protein kinase superfamily.</text>
</comment>
<dbReference type="InterPro" id="IPR011009">
    <property type="entry name" value="Kinase-like_dom_sf"/>
</dbReference>
<feature type="domain" description="Protein kinase" evidence="7">
    <location>
        <begin position="3"/>
        <end position="260"/>
    </location>
</feature>
<dbReference type="InterPro" id="IPR008271">
    <property type="entry name" value="Ser/Thr_kinase_AS"/>
</dbReference>
<evidence type="ECO:0000256" key="3">
    <source>
        <dbReference type="ARBA" id="ARBA00022777"/>
    </source>
</evidence>
<evidence type="ECO:0000256" key="1">
    <source>
        <dbReference type="ARBA" id="ARBA00022679"/>
    </source>
</evidence>
<dbReference type="Pfam" id="PF00069">
    <property type="entry name" value="Pkinase"/>
    <property type="match status" value="1"/>
</dbReference>
<dbReference type="GO" id="GO:0007165">
    <property type="term" value="P:signal transduction"/>
    <property type="evidence" value="ECO:0007669"/>
    <property type="project" value="TreeGrafter"/>
</dbReference>
<dbReference type="GO" id="GO:0004674">
    <property type="term" value="F:protein serine/threonine kinase activity"/>
    <property type="evidence" value="ECO:0007669"/>
    <property type="project" value="UniProtKB-KW"/>
</dbReference>
<dbReference type="GO" id="GO:0005524">
    <property type="term" value="F:ATP binding"/>
    <property type="evidence" value="ECO:0007669"/>
    <property type="project" value="UniProtKB-UniRule"/>
</dbReference>
<dbReference type="PROSITE" id="PS00108">
    <property type="entry name" value="PROTEIN_KINASE_ST"/>
    <property type="match status" value="1"/>
</dbReference>
<proteinExistence type="inferred from homology"/>
<dbReference type="PROSITE" id="PS00107">
    <property type="entry name" value="PROTEIN_KINASE_ATP"/>
    <property type="match status" value="1"/>
</dbReference>
<evidence type="ECO:0000256" key="6">
    <source>
        <dbReference type="RuleBase" id="RU000304"/>
    </source>
</evidence>
<keyword evidence="9" id="KW-1185">Reference proteome</keyword>
<evidence type="ECO:0000256" key="2">
    <source>
        <dbReference type="ARBA" id="ARBA00022741"/>
    </source>
</evidence>
<evidence type="ECO:0000256" key="4">
    <source>
        <dbReference type="ARBA" id="ARBA00022840"/>
    </source>
</evidence>
<protein>
    <submittedName>
        <fullName evidence="8">Serine/threonine protein kinase</fullName>
    </submittedName>
</protein>
<dbReference type="InterPro" id="IPR052751">
    <property type="entry name" value="Plant_MAPKKK"/>
</dbReference>
<dbReference type="OrthoDB" id="275301at2759"/>
<evidence type="ECO:0000313" key="9">
    <source>
        <dbReference type="Proteomes" id="UP000237000"/>
    </source>
</evidence>
<reference evidence="9" key="1">
    <citation type="submission" date="2016-06" db="EMBL/GenBank/DDBJ databases">
        <title>Parallel loss of symbiosis genes in relatives of nitrogen-fixing non-legume Parasponia.</title>
        <authorList>
            <person name="Van Velzen R."/>
            <person name="Holmer R."/>
            <person name="Bu F."/>
            <person name="Rutten L."/>
            <person name="Van Zeijl A."/>
            <person name="Liu W."/>
            <person name="Santuari L."/>
            <person name="Cao Q."/>
            <person name="Sharma T."/>
            <person name="Shen D."/>
            <person name="Roswanjaya Y."/>
            <person name="Wardhani T."/>
            <person name="Kalhor M.S."/>
            <person name="Jansen J."/>
            <person name="Van den Hoogen J."/>
            <person name="Gungor B."/>
            <person name="Hartog M."/>
            <person name="Hontelez J."/>
            <person name="Verver J."/>
            <person name="Yang W.-C."/>
            <person name="Schijlen E."/>
            <person name="Repin R."/>
            <person name="Schilthuizen M."/>
            <person name="Schranz E."/>
            <person name="Heidstra R."/>
            <person name="Miyata K."/>
            <person name="Fedorova E."/>
            <person name="Kohlen W."/>
            <person name="Bisseling T."/>
            <person name="Smit S."/>
            <person name="Geurts R."/>
        </authorList>
    </citation>
    <scope>NUCLEOTIDE SEQUENCE [LARGE SCALE GENOMIC DNA]</scope>
    <source>
        <strain evidence="9">cv. RG33-2</strain>
    </source>
</reference>
<dbReference type="InParanoid" id="A0A2P5F2D4"/>
<dbReference type="FunCoup" id="A0A2P5F2D4">
    <property type="interactions" value="435"/>
</dbReference>
<dbReference type="PROSITE" id="PS50011">
    <property type="entry name" value="PROTEIN_KINASE_DOM"/>
    <property type="match status" value="1"/>
</dbReference>
<organism evidence="8 9">
    <name type="scientific">Trema orientale</name>
    <name type="common">Charcoal tree</name>
    <name type="synonym">Celtis orientalis</name>
    <dbReference type="NCBI Taxonomy" id="63057"/>
    <lineage>
        <taxon>Eukaryota</taxon>
        <taxon>Viridiplantae</taxon>
        <taxon>Streptophyta</taxon>
        <taxon>Embryophyta</taxon>
        <taxon>Tracheophyta</taxon>
        <taxon>Spermatophyta</taxon>
        <taxon>Magnoliopsida</taxon>
        <taxon>eudicotyledons</taxon>
        <taxon>Gunneridae</taxon>
        <taxon>Pentapetalae</taxon>
        <taxon>rosids</taxon>
        <taxon>fabids</taxon>
        <taxon>Rosales</taxon>
        <taxon>Cannabaceae</taxon>
        <taxon>Trema</taxon>
    </lineage>
</organism>
<dbReference type="Gene3D" id="1.10.510.10">
    <property type="entry name" value="Transferase(Phosphotransferase) domain 1"/>
    <property type="match status" value="1"/>
</dbReference>
<sequence>MEWTRGAMIGRGSTAAVYLATGVTSGELFAVKSADLSSSKLLKTEQSFLSKLNSPHVVKYMGFGITNENNQLLYNLFMEYLPRGTLRDEIRRQGGKLDETMVRRYTWEILHGLEYLHANGIVHCDIKSSNILMGGKNVKISDLGCAKKVGKVAGDRDSFVGKFSGTPIFMAPEVVRGEEQGFGADIWALGCTIIEMATGKNPWPEVDDPLSALYRIGFSDQLPEFPSWFSEKAKDFLGICLRRDPKQRMSARKLLKHPFFEKLGCETEQVKEFVVSSSSSPKSVFDQSVWDSSEVTHEVSPLNSATDRIESLIGGSMLEVSNGSNWSLDQDWITVRSNVNEDSEELFNQNGKIQMSFLEVHVEELASSMFDNVNSISIASASRKRSFVMAFGSVENDIISYFLMDSVFAEAQNWQLKG</sequence>
<dbReference type="STRING" id="63057.A0A2P5F2D4"/>
<dbReference type="EMBL" id="JXTC01000070">
    <property type="protein sequence ID" value="PON91935.1"/>
    <property type="molecule type" value="Genomic_DNA"/>
</dbReference>
<comment type="caution">
    <text evidence="8">The sequence shown here is derived from an EMBL/GenBank/DDBJ whole genome shotgun (WGS) entry which is preliminary data.</text>
</comment>
<accession>A0A2P5F2D4</accession>
<dbReference type="PANTHER" id="PTHR48011">
    <property type="entry name" value="CCR4-NOT TRANSCRIPTIONAL COMPLEX SUBUNIT CAF120-RELATED"/>
    <property type="match status" value="1"/>
</dbReference>
<dbReference type="SUPFAM" id="SSF56112">
    <property type="entry name" value="Protein kinase-like (PK-like)"/>
    <property type="match status" value="1"/>
</dbReference>
<dbReference type="CDD" id="cd06606">
    <property type="entry name" value="STKc_MAPKKK"/>
    <property type="match status" value="1"/>
</dbReference>
<name>A0A2P5F2D4_TREOI</name>
<dbReference type="SMART" id="SM00220">
    <property type="entry name" value="S_TKc"/>
    <property type="match status" value="1"/>
</dbReference>
<dbReference type="AlphaFoldDB" id="A0A2P5F2D4"/>
<evidence type="ECO:0000313" key="8">
    <source>
        <dbReference type="EMBL" id="PON91935.1"/>
    </source>
</evidence>
<evidence type="ECO:0000259" key="7">
    <source>
        <dbReference type="PROSITE" id="PS50011"/>
    </source>
</evidence>
<keyword evidence="2 5" id="KW-0547">Nucleotide-binding</keyword>
<dbReference type="PANTHER" id="PTHR48011:SF76">
    <property type="entry name" value="MITOGEN-ACTIVATED PROTEIN KINASE KINASE KINASE 15"/>
    <property type="match status" value="1"/>
</dbReference>
<gene>
    <name evidence="8" type="ORF">TorRG33x02_122660</name>
</gene>